<dbReference type="GO" id="GO:0030246">
    <property type="term" value="F:carbohydrate binding"/>
    <property type="evidence" value="ECO:0007669"/>
    <property type="project" value="InterPro"/>
</dbReference>
<dbReference type="GeneID" id="92758855"/>
<protein>
    <submittedName>
        <fullName evidence="1">DUF4432 family protein</fullName>
    </submittedName>
</protein>
<dbReference type="SUPFAM" id="SSF74650">
    <property type="entry name" value="Galactose mutarotase-like"/>
    <property type="match status" value="1"/>
</dbReference>
<dbReference type="GO" id="GO:0005975">
    <property type="term" value="P:carbohydrate metabolic process"/>
    <property type="evidence" value="ECO:0007669"/>
    <property type="project" value="InterPro"/>
</dbReference>
<reference evidence="1 2" key="1">
    <citation type="submission" date="2020-12" db="EMBL/GenBank/DDBJ databases">
        <title>FDA dAtabase for Regulatory Grade micrObial Sequences (FDA-ARGOS): Supporting development and validation of Infectious Disease Dx tests.</title>
        <authorList>
            <person name="Sproer C."/>
            <person name="Gronow S."/>
            <person name="Severitt S."/>
            <person name="Schroder I."/>
            <person name="Tallon L."/>
            <person name="Sadzewicz L."/>
            <person name="Zhao X."/>
            <person name="Boylan J."/>
            <person name="Ott S."/>
            <person name="Bowen H."/>
            <person name="Vavikolanu K."/>
            <person name="Mehta A."/>
            <person name="Aluvathingal J."/>
            <person name="Nadendla S."/>
            <person name="Lowell S."/>
            <person name="Myers T."/>
            <person name="Yan Y."/>
            <person name="Sichtig H."/>
        </authorList>
    </citation>
    <scope>NUCLEOTIDE SEQUENCE [LARGE SCALE GENOMIC DNA]</scope>
    <source>
        <strain evidence="1 2">FDAARGOS_1053</strain>
    </source>
</reference>
<dbReference type="Gene3D" id="2.70.98.10">
    <property type="match status" value="1"/>
</dbReference>
<sequence>MSTKIQLLKDCYPKQETTVLESEDFKVTAWTFPTGIEAVELEAKHVSVTVLPFMGQIIWDAVVDGKSLRMENMFSYPEPATQITETYGCFAFHSGLLSAGCPGPEDDHPLHGEFSCAPFREAWLELTEDSIVISGRYEYTMGFGDHYQAIPLVKVFKDATHFDIDMEVTNLSKYQPMPLQYMCHMNYLYEDGATFGGSLPNEAFVVRSSVPDHVHPTPEWSKKLEQLIEDPNIPQLSEETHFDPEIVWFADNLEQYGKKVSVTMSDYFIEFPSKDFGVGTRWILHNPDQKVCAFLIPGTSRPEGAAAARKAGTMINLAAGETKSFHVRTGKKA</sequence>
<dbReference type="InterPro" id="IPR014718">
    <property type="entry name" value="GH-type_carb-bd"/>
</dbReference>
<dbReference type="OrthoDB" id="146552at2"/>
<proteinExistence type="predicted"/>
<accession>A0A7T4EG72</accession>
<evidence type="ECO:0000313" key="1">
    <source>
        <dbReference type="EMBL" id="QQB46789.1"/>
    </source>
</evidence>
<dbReference type="InterPro" id="IPR011013">
    <property type="entry name" value="Gal_mutarotase_sf_dom"/>
</dbReference>
<dbReference type="AlphaFoldDB" id="A0A7T4EG72"/>
<dbReference type="RefSeq" id="WP_084036436.1">
    <property type="nucleotide sequence ID" value="NZ_CP066007.1"/>
</dbReference>
<dbReference type="Proteomes" id="UP000596145">
    <property type="component" value="Chromosome"/>
</dbReference>
<dbReference type="EMBL" id="CP066007">
    <property type="protein sequence ID" value="QQB46789.1"/>
    <property type="molecule type" value="Genomic_DNA"/>
</dbReference>
<gene>
    <name evidence="1" type="ORF">I6I10_02310</name>
</gene>
<evidence type="ECO:0000313" key="2">
    <source>
        <dbReference type="Proteomes" id="UP000596145"/>
    </source>
</evidence>
<name>A0A7T4EG72_9CORY</name>
<dbReference type="GO" id="GO:0003824">
    <property type="term" value="F:catalytic activity"/>
    <property type="evidence" value="ECO:0007669"/>
    <property type="project" value="InterPro"/>
</dbReference>
<organism evidence="1 2">
    <name type="scientific">Corynebacterium glucuronolyticum</name>
    <dbReference type="NCBI Taxonomy" id="39791"/>
    <lineage>
        <taxon>Bacteria</taxon>
        <taxon>Bacillati</taxon>
        <taxon>Actinomycetota</taxon>
        <taxon>Actinomycetes</taxon>
        <taxon>Mycobacteriales</taxon>
        <taxon>Corynebacteriaceae</taxon>
        <taxon>Corynebacterium</taxon>
    </lineage>
</organism>